<evidence type="ECO:0000259" key="2">
    <source>
        <dbReference type="Pfam" id="PF08593"/>
    </source>
</evidence>
<sequence>MEEDNDWGQSSPTMSVANSLFVRLLTVVDFYPIMSDAPISADISHNPNETVNNGAFGPSNSVRPAWADEILAKMDETARTLVEVHTAYYKRDNSAMSLEGPFTEILFADATRPWGRVVDGPDNTLVTLPCLSSLESVRNLSDAESYGYFKGYFPQELVPTEHDIRQKRILNAIGLRPDV</sequence>
<name>A0ABR1JAP6_9AGAR</name>
<keyword evidence="4" id="KW-1185">Reference proteome</keyword>
<accession>A0ABR1JAP6</accession>
<dbReference type="Pfam" id="PF08593">
    <property type="entry name" value="Mug135_C"/>
    <property type="match status" value="1"/>
</dbReference>
<evidence type="ECO:0000256" key="1">
    <source>
        <dbReference type="ARBA" id="ARBA00005788"/>
    </source>
</evidence>
<gene>
    <name evidence="3" type="ORF">VKT23_011794</name>
</gene>
<dbReference type="EMBL" id="JBANRG010000026">
    <property type="protein sequence ID" value="KAK7453515.1"/>
    <property type="molecule type" value="Genomic_DNA"/>
</dbReference>
<proteinExistence type="inferred from homology"/>
<dbReference type="Proteomes" id="UP001498398">
    <property type="component" value="Unassembled WGS sequence"/>
</dbReference>
<evidence type="ECO:0000313" key="3">
    <source>
        <dbReference type="EMBL" id="KAK7453515.1"/>
    </source>
</evidence>
<reference evidence="3 4" key="1">
    <citation type="submission" date="2024-01" db="EMBL/GenBank/DDBJ databases">
        <title>A draft genome for the cacao thread blight pathogen Marasmiellus scandens.</title>
        <authorList>
            <person name="Baruah I.K."/>
            <person name="Leung J."/>
            <person name="Bukari Y."/>
            <person name="Amoako-Attah I."/>
            <person name="Meinhardt L.W."/>
            <person name="Bailey B.A."/>
            <person name="Cohen S.P."/>
        </authorList>
    </citation>
    <scope>NUCLEOTIDE SEQUENCE [LARGE SCALE GENOMIC DNA]</scope>
    <source>
        <strain evidence="3 4">GH-19</strain>
    </source>
</reference>
<organism evidence="3 4">
    <name type="scientific">Marasmiellus scandens</name>
    <dbReference type="NCBI Taxonomy" id="2682957"/>
    <lineage>
        <taxon>Eukaryota</taxon>
        <taxon>Fungi</taxon>
        <taxon>Dikarya</taxon>
        <taxon>Basidiomycota</taxon>
        <taxon>Agaricomycotina</taxon>
        <taxon>Agaricomycetes</taxon>
        <taxon>Agaricomycetidae</taxon>
        <taxon>Agaricales</taxon>
        <taxon>Marasmiineae</taxon>
        <taxon>Omphalotaceae</taxon>
        <taxon>Marasmiellus</taxon>
    </lineage>
</organism>
<comment type="similarity">
    <text evidence="1">Belongs to the UPF0612 family.</text>
</comment>
<feature type="domain" description="Mug135-like C-terminal" evidence="2">
    <location>
        <begin position="95"/>
        <end position="176"/>
    </location>
</feature>
<dbReference type="InterPro" id="IPR013902">
    <property type="entry name" value="Mug135-like_C"/>
</dbReference>
<evidence type="ECO:0000313" key="4">
    <source>
        <dbReference type="Proteomes" id="UP001498398"/>
    </source>
</evidence>
<comment type="caution">
    <text evidence="3">The sequence shown here is derived from an EMBL/GenBank/DDBJ whole genome shotgun (WGS) entry which is preliminary data.</text>
</comment>
<protein>
    <recommendedName>
        <fullName evidence="2">Mug135-like C-terminal domain-containing protein</fullName>
    </recommendedName>
</protein>